<keyword evidence="2" id="KW-1185">Reference proteome</keyword>
<dbReference type="WBParaSite" id="Gr19_v10_g15383.t2">
    <property type="protein sequence ID" value="Gr19_v10_g15383.t2"/>
    <property type="gene ID" value="Gr19_v10_g15383"/>
</dbReference>
<reference evidence="3" key="1">
    <citation type="submission" date="2022-11" db="UniProtKB">
        <authorList>
            <consortium name="WormBaseParasite"/>
        </authorList>
    </citation>
    <scope>IDENTIFICATION</scope>
</reference>
<evidence type="ECO:0000313" key="3">
    <source>
        <dbReference type="WBParaSite" id="Gr19_v10_g15383.t2"/>
    </source>
</evidence>
<name>A0A914HCM7_GLORO</name>
<feature type="compositionally biased region" description="Low complexity" evidence="1">
    <location>
        <begin position="172"/>
        <end position="182"/>
    </location>
</feature>
<feature type="compositionally biased region" description="Basic and acidic residues" evidence="1">
    <location>
        <begin position="111"/>
        <end position="125"/>
    </location>
</feature>
<protein>
    <submittedName>
        <fullName evidence="3">Uncharacterized protein</fullName>
    </submittedName>
</protein>
<evidence type="ECO:0000256" key="1">
    <source>
        <dbReference type="SAM" id="MobiDB-lite"/>
    </source>
</evidence>
<accession>A0A914HCM7</accession>
<dbReference type="AlphaFoldDB" id="A0A914HCM7"/>
<organism evidence="2 3">
    <name type="scientific">Globodera rostochiensis</name>
    <name type="common">Golden nematode worm</name>
    <name type="synonym">Heterodera rostochiensis</name>
    <dbReference type="NCBI Taxonomy" id="31243"/>
    <lineage>
        <taxon>Eukaryota</taxon>
        <taxon>Metazoa</taxon>
        <taxon>Ecdysozoa</taxon>
        <taxon>Nematoda</taxon>
        <taxon>Chromadorea</taxon>
        <taxon>Rhabditida</taxon>
        <taxon>Tylenchina</taxon>
        <taxon>Tylenchomorpha</taxon>
        <taxon>Tylenchoidea</taxon>
        <taxon>Heteroderidae</taxon>
        <taxon>Heteroderinae</taxon>
        <taxon>Globodera</taxon>
    </lineage>
</organism>
<evidence type="ECO:0000313" key="2">
    <source>
        <dbReference type="Proteomes" id="UP000887572"/>
    </source>
</evidence>
<sequence>MEWTLSFWPNESAAPFFAGRLIAQHSTLFTFAQTAKAHRPISESRVEIFIQSSYPKTNQLSTPQATKMNKWAATSLVLLIAILCGTIHGAVLREQQQPLDAVHQQAPDHINETEKTDTDNAKSEKPGPNPKTSEPEKSELYPAEFKLKAFFFCEQARKKRQDRGRFPDDPNDPATTTPSTTKPPRPVDRRNGTDTKNTSDSSMTSTTRMPPASNETKGNETGLYEPKDNPDIKRNYTANLIYWNDVTGMCYRKANASEKADKPINGTDIRVINSAEMTDATAKTETPSGNNTIFNAWSYCAKVQFYGNLGLDDAKTYFGKEKATQKKEFSDMRDFENGGFMQDMVLLLIDGRIECKSAKEDMDVHLAIVQDLEAGKLSELCGEEKMHEFGNTTVTLEKGTSYFVFGVVLRERLCPHNKVPGTPPNNTGDLVIEELKYKYENVKLTVTIKLRPIDVFEMDRLDRVLQLRDLTLDLSMLVDDDVMLEKGAEMKDSISGIYYLPSIGAGTDKNATNPMVKKMLAFL</sequence>
<dbReference type="Proteomes" id="UP000887572">
    <property type="component" value="Unplaced"/>
</dbReference>
<feature type="region of interest" description="Disordered" evidence="1">
    <location>
        <begin position="158"/>
        <end position="230"/>
    </location>
</feature>
<feature type="region of interest" description="Disordered" evidence="1">
    <location>
        <begin position="111"/>
        <end position="140"/>
    </location>
</feature>
<feature type="compositionally biased region" description="Low complexity" evidence="1">
    <location>
        <begin position="194"/>
        <end position="207"/>
    </location>
</feature>
<proteinExistence type="predicted"/>